<dbReference type="InterPro" id="IPR011335">
    <property type="entry name" value="Restrct_endonuc-II-like"/>
</dbReference>
<dbReference type="GO" id="GO:0005524">
    <property type="term" value="F:ATP binding"/>
    <property type="evidence" value="ECO:0007669"/>
    <property type="project" value="UniProtKB-UniRule"/>
</dbReference>
<protein>
    <recommendedName>
        <fullName evidence="13">DNA 3'-5' helicase</fullName>
        <ecNumber evidence="13">5.6.2.4</ecNumber>
    </recommendedName>
</protein>
<dbReference type="GO" id="GO:0005829">
    <property type="term" value="C:cytosol"/>
    <property type="evidence" value="ECO:0007669"/>
    <property type="project" value="TreeGrafter"/>
</dbReference>
<evidence type="ECO:0000313" key="19">
    <source>
        <dbReference type="Proteomes" id="UP000824037"/>
    </source>
</evidence>
<evidence type="ECO:0000256" key="6">
    <source>
        <dbReference type="ARBA" id="ARBA00022806"/>
    </source>
</evidence>
<name>A0A9D2ECN4_9MICO</name>
<keyword evidence="7" id="KW-0269">Exonuclease</keyword>
<dbReference type="PROSITE" id="PS51198">
    <property type="entry name" value="UVRD_HELICASE_ATP_BIND"/>
    <property type="match status" value="1"/>
</dbReference>
<dbReference type="Pfam" id="PF12705">
    <property type="entry name" value="PDDEXK_1"/>
    <property type="match status" value="1"/>
</dbReference>
<organism evidence="18 19">
    <name type="scientific">Candidatus Ruania gallistercoris</name>
    <dbReference type="NCBI Taxonomy" id="2838746"/>
    <lineage>
        <taxon>Bacteria</taxon>
        <taxon>Bacillati</taxon>
        <taxon>Actinomycetota</taxon>
        <taxon>Actinomycetes</taxon>
        <taxon>Micrococcales</taxon>
        <taxon>Ruaniaceae</taxon>
        <taxon>Ruania</taxon>
    </lineage>
</organism>
<dbReference type="InterPro" id="IPR014016">
    <property type="entry name" value="UvrD-like_ATP-bd"/>
</dbReference>
<dbReference type="Gene3D" id="3.40.50.300">
    <property type="entry name" value="P-loop containing nucleotide triphosphate hydrolases"/>
    <property type="match status" value="3"/>
</dbReference>
<comment type="similarity">
    <text evidence="1">Belongs to the helicase family. UvrD subfamily.</text>
</comment>
<feature type="domain" description="UvrD-like helicase ATP-binding" evidence="16">
    <location>
        <begin position="27"/>
        <end position="355"/>
    </location>
</feature>
<dbReference type="EMBL" id="DXBY01000078">
    <property type="protein sequence ID" value="HIZ35119.1"/>
    <property type="molecule type" value="Genomic_DNA"/>
</dbReference>
<accession>A0A9D2ECN4</accession>
<dbReference type="SUPFAM" id="SSF52980">
    <property type="entry name" value="Restriction endonuclease-like"/>
    <property type="match status" value="1"/>
</dbReference>
<dbReference type="Gene3D" id="1.10.486.10">
    <property type="entry name" value="PCRA, domain 4"/>
    <property type="match status" value="1"/>
</dbReference>
<evidence type="ECO:0000256" key="2">
    <source>
        <dbReference type="ARBA" id="ARBA00022722"/>
    </source>
</evidence>
<keyword evidence="6 15" id="KW-0347">Helicase</keyword>
<dbReference type="Pfam" id="PF00580">
    <property type="entry name" value="UvrD-helicase"/>
    <property type="match status" value="1"/>
</dbReference>
<dbReference type="InterPro" id="IPR013986">
    <property type="entry name" value="DExx_box_DNA_helicase_dom_sf"/>
</dbReference>
<dbReference type="PANTHER" id="PTHR11070">
    <property type="entry name" value="UVRD / RECB / PCRA DNA HELICASE FAMILY MEMBER"/>
    <property type="match status" value="1"/>
</dbReference>
<keyword evidence="8 15" id="KW-0067">ATP-binding</keyword>
<evidence type="ECO:0000256" key="4">
    <source>
        <dbReference type="ARBA" id="ARBA00022763"/>
    </source>
</evidence>
<comment type="catalytic activity">
    <reaction evidence="12">
        <text>Couples ATP hydrolysis with the unwinding of duplex DNA by translocating in the 3'-5' direction.</text>
        <dbReference type="EC" id="5.6.2.4"/>
    </reaction>
</comment>
<dbReference type="InterPro" id="IPR027417">
    <property type="entry name" value="P-loop_NTPase"/>
</dbReference>
<evidence type="ECO:0000256" key="14">
    <source>
        <dbReference type="ARBA" id="ARBA00048988"/>
    </source>
</evidence>
<evidence type="ECO:0000259" key="16">
    <source>
        <dbReference type="PROSITE" id="PS51198"/>
    </source>
</evidence>
<evidence type="ECO:0000259" key="17">
    <source>
        <dbReference type="PROSITE" id="PS51217"/>
    </source>
</evidence>
<dbReference type="InterPro" id="IPR000212">
    <property type="entry name" value="DNA_helicase_UvrD/REP"/>
</dbReference>
<dbReference type="PANTHER" id="PTHR11070:SF55">
    <property type="entry name" value="DNA 3'-5' HELICASE"/>
    <property type="match status" value="1"/>
</dbReference>
<keyword evidence="9" id="KW-0238">DNA-binding</keyword>
<dbReference type="GO" id="GO:0033202">
    <property type="term" value="C:DNA helicase complex"/>
    <property type="evidence" value="ECO:0007669"/>
    <property type="project" value="TreeGrafter"/>
</dbReference>
<evidence type="ECO:0000256" key="8">
    <source>
        <dbReference type="ARBA" id="ARBA00022840"/>
    </source>
</evidence>
<proteinExistence type="inferred from homology"/>
<dbReference type="AlphaFoldDB" id="A0A9D2ECN4"/>
<dbReference type="GO" id="GO:0004527">
    <property type="term" value="F:exonuclease activity"/>
    <property type="evidence" value="ECO:0007669"/>
    <property type="project" value="UniProtKB-KW"/>
</dbReference>
<evidence type="ECO:0000256" key="11">
    <source>
        <dbReference type="ARBA" id="ARBA00023235"/>
    </source>
</evidence>
<dbReference type="GO" id="GO:0000725">
    <property type="term" value="P:recombinational repair"/>
    <property type="evidence" value="ECO:0007669"/>
    <property type="project" value="TreeGrafter"/>
</dbReference>
<dbReference type="Pfam" id="PF13361">
    <property type="entry name" value="UvrD_C"/>
    <property type="match status" value="2"/>
</dbReference>
<keyword evidence="3 15" id="KW-0547">Nucleotide-binding</keyword>
<evidence type="ECO:0000256" key="10">
    <source>
        <dbReference type="ARBA" id="ARBA00023204"/>
    </source>
</evidence>
<reference evidence="18" key="1">
    <citation type="journal article" date="2021" name="PeerJ">
        <title>Extensive microbial diversity within the chicken gut microbiome revealed by metagenomics and culture.</title>
        <authorList>
            <person name="Gilroy R."/>
            <person name="Ravi A."/>
            <person name="Getino M."/>
            <person name="Pursley I."/>
            <person name="Horton D.L."/>
            <person name="Alikhan N.F."/>
            <person name="Baker D."/>
            <person name="Gharbi K."/>
            <person name="Hall N."/>
            <person name="Watson M."/>
            <person name="Adriaenssens E.M."/>
            <person name="Foster-Nyarko E."/>
            <person name="Jarju S."/>
            <person name="Secka A."/>
            <person name="Antonio M."/>
            <person name="Oren A."/>
            <person name="Chaudhuri R.R."/>
            <person name="La Ragione R."/>
            <person name="Hildebrand F."/>
            <person name="Pallen M.J."/>
        </authorList>
    </citation>
    <scope>NUCLEOTIDE SEQUENCE</scope>
    <source>
        <strain evidence="18">ChiGjej4B4-7305</strain>
    </source>
</reference>
<dbReference type="GO" id="GO:0003677">
    <property type="term" value="F:DNA binding"/>
    <property type="evidence" value="ECO:0007669"/>
    <property type="project" value="UniProtKB-KW"/>
</dbReference>
<dbReference type="Proteomes" id="UP000824037">
    <property type="component" value="Unassembled WGS sequence"/>
</dbReference>
<evidence type="ECO:0000256" key="15">
    <source>
        <dbReference type="PROSITE-ProRule" id="PRU00560"/>
    </source>
</evidence>
<keyword evidence="10" id="KW-0234">DNA repair</keyword>
<dbReference type="SUPFAM" id="SSF52540">
    <property type="entry name" value="P-loop containing nucleoside triphosphate hydrolases"/>
    <property type="match status" value="1"/>
</dbReference>
<keyword evidence="4" id="KW-0227">DNA damage</keyword>
<sequence length="1075" mass="114683">MSTNEEPAAGPHRIWTAAAIAEALGQPPPTAEQQSVIEAALEPMLVVAGAGSGKTETMAARVVYLVANQLVRPSEILGLTFTRKAASELSVRIRSRLRRLARVGGLGTDPVEDQPRIATYNSYAAGLVTDHALRIGVDPDATLIGDAGRYQLADDLVQTWTEEVETTSAVSTVVDAVAALAAELSEHGRSPEEAATAIDRLVQDILAKEDEPGKKPGVRAAVAKVVASLRTRRQLMDLVEAFIARKRADGVVDFGDQVRLAATIADQVDDVGAGEQSRYRAVLLDEYQDTSIAQVQMLRALFGGGHPVTAVGDPNQAIYGWRGAAAGTLLDFPATFPGTAGPARIVNLSTAWRNDLAVLAAANHLAAPLRTDAVAALVPRPGAGAGRVQAHYTETHLAEAEYIAAYLAARWSPEGFSAAVLCRRRAQFVAVEQALTAAGLPCQVVGLAGLLSTPEVADVRAALQVAHDPSRGDAMMRLLTGPSVNLGAADLRVLADWARSQATSWARPDGQEGAAGAGAPAEEVPQVREAVEEASLVEAVDRLPREGWQNSRGVSLSAAATSRLQRLAGAIRQVRALTHLSVPELITATEQALELDIEVLAATPGSAGHARRHLDAFTAAGADFAGSADSPTLSGFLTYLDVAEDEERGLEVIEAEPDPQAIQIMTVHAAKGLEWDCVVVAGMNMGDFPSLQHTPAEGKPVTSGGWLTPIGTLPYFLRGDAGSLPELAVEEAGTHTEVESAVEQFRLAEGERLLREERRLAYVALTRARHELLLTGSFWVNQTRPKRPSPFLRELVEAGLVAGADLPAESRHETNPAGAASQVASWPEPEVTIGRQWDQLWPEQAAAVLPGVSAQAQDWWRDAELLLAERDRAATPAPDRPAHLSASAVVALAQDRDAFQRSRRRPVPHQPSVQARRGTRFHAWVEQYFGSRALLDWEDLPGADDDLTGEDVALAELQRAFLASEWAGATPLGVEVDIETPVRSVMVRCRIDAVFAAAEGGVHIVDWKTGAPPTDAGTLRARQMQLALYRLAWSRLHNQPLEQIQASFVYVGAGQSISSGTITEQEIEEVLAAVS</sequence>
<keyword evidence="2" id="KW-0540">Nuclease</keyword>
<comment type="caution">
    <text evidence="18">The sequence shown here is derived from an EMBL/GenBank/DDBJ whole genome shotgun (WGS) entry which is preliminary data.</text>
</comment>
<reference evidence="18" key="2">
    <citation type="submission" date="2021-04" db="EMBL/GenBank/DDBJ databases">
        <authorList>
            <person name="Gilroy R."/>
        </authorList>
    </citation>
    <scope>NUCLEOTIDE SEQUENCE</scope>
    <source>
        <strain evidence="18">ChiGjej4B4-7305</strain>
    </source>
</reference>
<dbReference type="InterPro" id="IPR014017">
    <property type="entry name" value="DNA_helicase_UvrD-like_C"/>
</dbReference>
<dbReference type="InterPro" id="IPR038726">
    <property type="entry name" value="PDDEXK_AddAB-type"/>
</dbReference>
<dbReference type="InterPro" id="IPR011604">
    <property type="entry name" value="PDDEXK-like_dom_sf"/>
</dbReference>
<evidence type="ECO:0000256" key="9">
    <source>
        <dbReference type="ARBA" id="ARBA00023125"/>
    </source>
</evidence>
<evidence type="ECO:0000256" key="5">
    <source>
        <dbReference type="ARBA" id="ARBA00022801"/>
    </source>
</evidence>
<dbReference type="Gene3D" id="1.10.10.160">
    <property type="match status" value="1"/>
</dbReference>
<evidence type="ECO:0000256" key="1">
    <source>
        <dbReference type="ARBA" id="ARBA00009922"/>
    </source>
</evidence>
<keyword evidence="11" id="KW-0413">Isomerase</keyword>
<feature type="domain" description="UvrD-like helicase C-terminal" evidence="17">
    <location>
        <begin position="356"/>
        <end position="672"/>
    </location>
</feature>
<comment type="catalytic activity">
    <reaction evidence="14">
        <text>ATP + H2O = ADP + phosphate + H(+)</text>
        <dbReference type="Rhea" id="RHEA:13065"/>
        <dbReference type="ChEBI" id="CHEBI:15377"/>
        <dbReference type="ChEBI" id="CHEBI:15378"/>
        <dbReference type="ChEBI" id="CHEBI:30616"/>
        <dbReference type="ChEBI" id="CHEBI:43474"/>
        <dbReference type="ChEBI" id="CHEBI:456216"/>
        <dbReference type="EC" id="5.6.2.4"/>
    </reaction>
</comment>
<feature type="binding site" evidence="15">
    <location>
        <begin position="48"/>
        <end position="55"/>
    </location>
    <ligand>
        <name>ATP</name>
        <dbReference type="ChEBI" id="CHEBI:30616"/>
    </ligand>
</feature>
<dbReference type="CDD" id="cd17932">
    <property type="entry name" value="DEXQc_UvrD"/>
    <property type="match status" value="1"/>
</dbReference>
<dbReference type="GO" id="GO:0043138">
    <property type="term" value="F:3'-5' DNA helicase activity"/>
    <property type="evidence" value="ECO:0007669"/>
    <property type="project" value="UniProtKB-EC"/>
</dbReference>
<evidence type="ECO:0000256" key="12">
    <source>
        <dbReference type="ARBA" id="ARBA00034617"/>
    </source>
</evidence>
<dbReference type="Gene3D" id="3.90.320.10">
    <property type="match status" value="1"/>
</dbReference>
<keyword evidence="5 15" id="KW-0378">Hydrolase</keyword>
<evidence type="ECO:0000256" key="3">
    <source>
        <dbReference type="ARBA" id="ARBA00022741"/>
    </source>
</evidence>
<dbReference type="EC" id="5.6.2.4" evidence="13"/>
<dbReference type="PROSITE" id="PS51217">
    <property type="entry name" value="UVRD_HELICASE_CTER"/>
    <property type="match status" value="1"/>
</dbReference>
<evidence type="ECO:0000313" key="18">
    <source>
        <dbReference type="EMBL" id="HIZ35119.1"/>
    </source>
</evidence>
<gene>
    <name evidence="18" type="ORF">H9815_05035</name>
</gene>
<evidence type="ECO:0000256" key="7">
    <source>
        <dbReference type="ARBA" id="ARBA00022839"/>
    </source>
</evidence>
<evidence type="ECO:0000256" key="13">
    <source>
        <dbReference type="ARBA" id="ARBA00034808"/>
    </source>
</evidence>